<name>A0A1G9QMN8_9ACTN</name>
<dbReference type="AlphaFoldDB" id="A0A1G9QMN8"/>
<evidence type="ECO:0000313" key="4">
    <source>
        <dbReference type="Proteomes" id="UP000199202"/>
    </source>
</evidence>
<dbReference type="STRING" id="633440.SAMN05421869_13691"/>
<feature type="domain" description="SecDF P1 head subdomain" evidence="2">
    <location>
        <begin position="87"/>
        <end position="176"/>
    </location>
</feature>
<keyword evidence="1" id="KW-1133">Transmembrane helix</keyword>
<evidence type="ECO:0000256" key="1">
    <source>
        <dbReference type="SAM" id="Phobius"/>
    </source>
</evidence>
<dbReference type="Proteomes" id="UP000199202">
    <property type="component" value="Unassembled WGS sequence"/>
</dbReference>
<dbReference type="Gene3D" id="3.30.1360.200">
    <property type="match status" value="1"/>
</dbReference>
<evidence type="ECO:0000259" key="2">
    <source>
        <dbReference type="Pfam" id="PF22599"/>
    </source>
</evidence>
<dbReference type="EMBL" id="FNDJ01000036">
    <property type="protein sequence ID" value="SDM12269.1"/>
    <property type="molecule type" value="Genomic_DNA"/>
</dbReference>
<organism evidence="3 4">
    <name type="scientific">Nonomuraea jiangxiensis</name>
    <dbReference type="NCBI Taxonomy" id="633440"/>
    <lineage>
        <taxon>Bacteria</taxon>
        <taxon>Bacillati</taxon>
        <taxon>Actinomycetota</taxon>
        <taxon>Actinomycetes</taxon>
        <taxon>Streptosporangiales</taxon>
        <taxon>Streptosporangiaceae</taxon>
        <taxon>Nonomuraea</taxon>
    </lineage>
</organism>
<sequence>MASPYHPRQPPPTPQRVPAKWVIVAVVAGSVLLLALLVTVVVAFVMQGEREGSLELRPVLEASAPPCANGALAAADGRTCYQLADGMTVRQVVEAEAELPAGRQEWVVRVRLNEADAATYRGLTAEVYSHTPPRNQLAIVMGDQVLSTVMYLGPVKGDQFEIGGTVTQQKATELAHRIGGRPDS</sequence>
<keyword evidence="1" id="KW-0812">Transmembrane</keyword>
<keyword evidence="1" id="KW-0472">Membrane</keyword>
<reference evidence="3 4" key="1">
    <citation type="submission" date="2016-10" db="EMBL/GenBank/DDBJ databases">
        <authorList>
            <person name="de Groot N.N."/>
        </authorList>
    </citation>
    <scope>NUCLEOTIDE SEQUENCE [LARGE SCALE GENOMIC DNA]</scope>
    <source>
        <strain evidence="3 4">CGMCC 4.6533</strain>
    </source>
</reference>
<proteinExistence type="predicted"/>
<gene>
    <name evidence="3" type="ORF">SAMN05421869_13691</name>
</gene>
<dbReference type="Pfam" id="PF22599">
    <property type="entry name" value="SecDF_P1_head"/>
    <property type="match status" value="1"/>
</dbReference>
<accession>A0A1G9QMN8</accession>
<protein>
    <recommendedName>
        <fullName evidence="2">SecDF P1 head subdomain domain-containing protein</fullName>
    </recommendedName>
</protein>
<keyword evidence="4" id="KW-1185">Reference proteome</keyword>
<evidence type="ECO:0000313" key="3">
    <source>
        <dbReference type="EMBL" id="SDM12269.1"/>
    </source>
</evidence>
<dbReference type="InterPro" id="IPR054384">
    <property type="entry name" value="SecDF_P1_head"/>
</dbReference>
<feature type="transmembrane region" description="Helical" evidence="1">
    <location>
        <begin position="20"/>
        <end position="46"/>
    </location>
</feature>